<reference evidence="2" key="1">
    <citation type="journal article" date="2014" name="Front. Microbiol.">
        <title>High frequency of phylogenetically diverse reductive dehalogenase-homologous genes in deep subseafloor sedimentary metagenomes.</title>
        <authorList>
            <person name="Kawai M."/>
            <person name="Futagami T."/>
            <person name="Toyoda A."/>
            <person name="Takaki Y."/>
            <person name="Nishi S."/>
            <person name="Hori S."/>
            <person name="Arai W."/>
            <person name="Tsubouchi T."/>
            <person name="Morono Y."/>
            <person name="Uchiyama I."/>
            <person name="Ito T."/>
            <person name="Fujiyama A."/>
            <person name="Inagaki F."/>
            <person name="Takami H."/>
        </authorList>
    </citation>
    <scope>NUCLEOTIDE SEQUENCE</scope>
    <source>
        <strain evidence="2">Expedition CK06-06</strain>
    </source>
</reference>
<comment type="caution">
    <text evidence="2">The sequence shown here is derived from an EMBL/GenBank/DDBJ whole genome shotgun (WGS) entry which is preliminary data.</text>
</comment>
<evidence type="ECO:0000256" key="1">
    <source>
        <dbReference type="SAM" id="MobiDB-lite"/>
    </source>
</evidence>
<evidence type="ECO:0000313" key="2">
    <source>
        <dbReference type="EMBL" id="GAI12780.1"/>
    </source>
</evidence>
<accession>X1MDL7</accession>
<feature type="non-terminal residue" evidence="2">
    <location>
        <position position="1"/>
    </location>
</feature>
<feature type="compositionally biased region" description="Polar residues" evidence="1">
    <location>
        <begin position="185"/>
        <end position="194"/>
    </location>
</feature>
<sequence>QQTEADNADLAAAGQRAEEELEEVRTELARMTTERDTLAGKNSEQGAEIARLNGEVGRAREETDQARQKLARAEIRLEALGDLQTQNEALRNAIAEANAKTAQAEKGQAVAEAKWQSELEAKNSLMARVLEAEEQVKAASEQHRELHTRYEALHERHISAVIAEGEARTELSAVRTELGGLKGAASTTNEQAATGQGEAKVAGTKGGDRTPTARRK</sequence>
<dbReference type="EMBL" id="BARV01003870">
    <property type="protein sequence ID" value="GAI12780.1"/>
    <property type="molecule type" value="Genomic_DNA"/>
</dbReference>
<organism evidence="2">
    <name type="scientific">marine sediment metagenome</name>
    <dbReference type="NCBI Taxonomy" id="412755"/>
    <lineage>
        <taxon>unclassified sequences</taxon>
        <taxon>metagenomes</taxon>
        <taxon>ecological metagenomes</taxon>
    </lineage>
</organism>
<proteinExistence type="predicted"/>
<protein>
    <submittedName>
        <fullName evidence="2">Uncharacterized protein</fullName>
    </submittedName>
</protein>
<gene>
    <name evidence="2" type="ORF">S06H3_08975</name>
</gene>
<feature type="region of interest" description="Disordered" evidence="1">
    <location>
        <begin position="1"/>
        <end position="20"/>
    </location>
</feature>
<name>X1MDL7_9ZZZZ</name>
<dbReference type="AlphaFoldDB" id="X1MDL7"/>
<feature type="region of interest" description="Disordered" evidence="1">
    <location>
        <begin position="181"/>
        <end position="216"/>
    </location>
</feature>